<evidence type="ECO:0000256" key="1">
    <source>
        <dbReference type="SAM" id="Coils"/>
    </source>
</evidence>
<dbReference type="EMBL" id="MLAK01001086">
    <property type="protein sequence ID" value="OHS97904.1"/>
    <property type="molecule type" value="Genomic_DNA"/>
</dbReference>
<proteinExistence type="predicted"/>
<sequence length="354" mass="41182">MKKEYALLLKHLENSSNHFQQTVSIYKSKIKSLKQEIDSVATAKAFAITRLNSQHTKAINAARARHAKRLTRVREKYEEDILFNDEDDMNEGKGDKYLSSIDSTRAKIADVLNGKTEGNGNDIFIQHAKDKEQESTEKLNRVTAQIEKDRNRIKYLEEKIREVKADLEEARKIAQSQQTDLILSSPLKIDDSKRDEKLLYHSANAIAQENQYKTQAENQIEQIRAMLHQTRVKIDRYTQNVKNMKARSPPELEEALEELNDLEEEHKEMLRRKKMLSDMKSSIMRNKRRKKTIAEEIFFSTTALNEAQKENISLLEEIRRLDFMVYGRGGKYQTQKIANLIKANHSNNSLWSSI</sequence>
<keyword evidence="3" id="KW-1185">Reference proteome</keyword>
<feature type="coiled-coil region" evidence="1">
    <location>
        <begin position="206"/>
        <end position="279"/>
    </location>
</feature>
<evidence type="ECO:0000313" key="2">
    <source>
        <dbReference type="EMBL" id="OHS97904.1"/>
    </source>
</evidence>
<dbReference type="GeneID" id="94845155"/>
<keyword evidence="1" id="KW-0175">Coiled coil</keyword>
<dbReference type="RefSeq" id="XP_068351041.1">
    <property type="nucleotide sequence ID" value="XM_068510451.1"/>
</dbReference>
<feature type="coiled-coil region" evidence="1">
    <location>
        <begin position="125"/>
        <end position="180"/>
    </location>
</feature>
<dbReference type="OrthoDB" id="10669299at2759"/>
<name>A0A1J4JFL3_9EUKA</name>
<protein>
    <recommendedName>
        <fullName evidence="4">DUF4201 domain-containing protein</fullName>
    </recommendedName>
</protein>
<dbReference type="Proteomes" id="UP000179807">
    <property type="component" value="Unassembled WGS sequence"/>
</dbReference>
<gene>
    <name evidence="2" type="ORF">TRFO_35778</name>
</gene>
<accession>A0A1J4JFL3</accession>
<dbReference type="VEuPathDB" id="TrichDB:TRFO_35778"/>
<comment type="caution">
    <text evidence="2">The sequence shown here is derived from an EMBL/GenBank/DDBJ whole genome shotgun (WGS) entry which is preliminary data.</text>
</comment>
<reference evidence="2" key="1">
    <citation type="submission" date="2016-10" db="EMBL/GenBank/DDBJ databases">
        <authorList>
            <person name="Benchimol M."/>
            <person name="Almeida L.G."/>
            <person name="Vasconcelos A.T."/>
            <person name="Perreira-Neves A."/>
            <person name="Rosa I.A."/>
            <person name="Tasca T."/>
            <person name="Bogo M.R."/>
            <person name="de Souza W."/>
        </authorList>
    </citation>
    <scope>NUCLEOTIDE SEQUENCE [LARGE SCALE GENOMIC DNA]</scope>
    <source>
        <strain evidence="2">K</strain>
    </source>
</reference>
<evidence type="ECO:0008006" key="4">
    <source>
        <dbReference type="Google" id="ProtNLM"/>
    </source>
</evidence>
<evidence type="ECO:0000313" key="3">
    <source>
        <dbReference type="Proteomes" id="UP000179807"/>
    </source>
</evidence>
<dbReference type="AlphaFoldDB" id="A0A1J4JFL3"/>
<organism evidence="2 3">
    <name type="scientific">Tritrichomonas foetus</name>
    <dbReference type="NCBI Taxonomy" id="1144522"/>
    <lineage>
        <taxon>Eukaryota</taxon>
        <taxon>Metamonada</taxon>
        <taxon>Parabasalia</taxon>
        <taxon>Tritrichomonadida</taxon>
        <taxon>Tritrichomonadidae</taxon>
        <taxon>Tritrichomonas</taxon>
    </lineage>
</organism>